<dbReference type="InterPro" id="IPR011010">
    <property type="entry name" value="DNA_brk_join_enz"/>
</dbReference>
<dbReference type="InterPro" id="IPR052925">
    <property type="entry name" value="Phage_Integrase-like_Recomb"/>
</dbReference>
<dbReference type="SUPFAM" id="SSF56349">
    <property type="entry name" value="DNA breaking-rejoining enzymes"/>
    <property type="match status" value="1"/>
</dbReference>
<dbReference type="InterPro" id="IPR010998">
    <property type="entry name" value="Integrase_recombinase_N"/>
</dbReference>
<sequence>MAQQQASCRGVQPVLLLAEAIPAPSFQPQATTPASSPPPPSPVLAAPAQAPSAPVPLTVEHVPQRDVTTDIDALHARLDAQANFSSQLAGSAQLTGSASSSRPVPSAPTVTPAQLPQASTPSSSSPAGELQLHRLFPWISPEVAQLVYDNRLPPHNLGKLRRASKSRAEPDTASGILVNGIRVQPALPSSDTPDVKRFLRQIPDVCTFAQAWTAYTALRCASTSDSDLCASLSSFLVAVIDHDTRWHWPAIAEYVLTVCEHRFGYASAGDWAIDDLSAWQKALGGIPHHDVSTSKSPAKPSTAASSTDVPASSSTKCQHHDLSGQTQVQLVDTVVDDMSPRQTQVRHLTSVPAALDVPSADWCLSLLFDLRQHLPPVCPNTTLELDAFDPTTSPARIGSMQLQLPAWERLLLDYPDKCYCMQMAGMIQHGCLLGYDGPLCQANHRIANLPIDADGHAHLRHEITTRLAEGRLTVVPATSALVESPIGVIPKPRSVKLRTIHHLSHPQHPASLALSSVNASINPSFVRIQYESVHQLVDFVRSNPNCLLWKGDLEDAFCHVVMAESDAYLLSFQYDGVCYCENALTFGGSSSPFLFNLVAEFLHWVVASCLPNTWPVNHYLDDTFGTVPAEAAHLALLPVHTLALASTALGLRLLVKKTFTNLTHLEKNIQFLEALAVLEVLHLFAPLWSSPLMVVVHVDNENIEHGLRSGSSHDPLTQKLLREIFGFCFTHNFTLHPPVVLPPGTHRPAGQPPPTFASSMGITLVAATLLWNGLAPSTRDRAGGTVTAFRTFCAWHFGANIACLPATSVQLLEWLGSMSSTSRSYHSTKHELSHLHSHHVDLGLSLAGFECGHLEWALCGYKHVHGARCTGAKLPITLPLLRCLVAAVDTFGDLSARDRAMFKVAFTLSFACFLRSGEVVWDRHTDPAIVLRVGSVKLAADHAVVTLPASKMDPFCLGVKVVAPLVGGPECPITHLCCLLSGHPSSAPLFGLGPSGADPLPCSSFIAVLQHAIAFTGLAPSAYASHSFRRGTATWAAHLGASPKTIQCLGHWNSDCFRHYVDCSAGERRDLSVAALFSIHDGPLVPDSTSWQDVGAT</sequence>
<name>I2FM63_USTHO</name>
<comment type="caution">
    <text evidence="5">The sequence shown here is derived from an EMBL/GenBank/DDBJ whole genome shotgun (WGS) entry which is preliminary data.</text>
</comment>
<feature type="compositionally biased region" description="Low complexity" evidence="3">
    <location>
        <begin position="293"/>
        <end position="307"/>
    </location>
</feature>
<evidence type="ECO:0000313" key="6">
    <source>
        <dbReference type="Proteomes" id="UP000006174"/>
    </source>
</evidence>
<dbReference type="HOGENOM" id="CLU_283733_0_0_1"/>
<dbReference type="AlphaFoldDB" id="I2FM63"/>
<dbReference type="eggNOG" id="KOG0017">
    <property type="taxonomic scope" value="Eukaryota"/>
</dbReference>
<gene>
    <name evidence="5" type="ORF">UHOR_12559</name>
</gene>
<dbReference type="InterPro" id="IPR043502">
    <property type="entry name" value="DNA/RNA_pol_sf"/>
</dbReference>
<keyword evidence="6" id="KW-1185">Reference proteome</keyword>
<proteinExistence type="predicted"/>
<feature type="region of interest" description="Disordered" evidence="3">
    <location>
        <begin position="26"/>
        <end position="56"/>
    </location>
</feature>
<feature type="compositionally biased region" description="Low complexity" evidence="3">
    <location>
        <begin position="97"/>
        <end position="127"/>
    </location>
</feature>
<dbReference type="Gene3D" id="1.10.150.130">
    <property type="match status" value="1"/>
</dbReference>
<feature type="domain" description="Reverse transcriptase" evidence="4">
    <location>
        <begin position="529"/>
        <end position="659"/>
    </location>
</feature>
<dbReference type="Proteomes" id="UP000006174">
    <property type="component" value="Unassembled WGS sequence"/>
</dbReference>
<evidence type="ECO:0000256" key="1">
    <source>
        <dbReference type="ARBA" id="ARBA00023125"/>
    </source>
</evidence>
<feature type="compositionally biased region" description="Low complexity" evidence="3">
    <location>
        <begin position="43"/>
        <end position="56"/>
    </location>
</feature>
<dbReference type="PANTHER" id="PTHR34605:SF3">
    <property type="entry name" value="P CELL-TYPE AGGLUTINATION PROTEIN MAP4-LIKE-RELATED"/>
    <property type="match status" value="1"/>
</dbReference>
<evidence type="ECO:0000259" key="4">
    <source>
        <dbReference type="Pfam" id="PF00078"/>
    </source>
</evidence>
<feature type="region of interest" description="Disordered" evidence="3">
    <location>
        <begin position="93"/>
        <end position="128"/>
    </location>
</feature>
<dbReference type="InterPro" id="IPR013762">
    <property type="entry name" value="Integrase-like_cat_sf"/>
</dbReference>
<accession>I2FM63</accession>
<evidence type="ECO:0000256" key="3">
    <source>
        <dbReference type="SAM" id="MobiDB-lite"/>
    </source>
</evidence>
<keyword evidence="1" id="KW-0238">DNA-binding</keyword>
<dbReference type="GO" id="GO:0003677">
    <property type="term" value="F:DNA binding"/>
    <property type="evidence" value="ECO:0007669"/>
    <property type="project" value="UniProtKB-KW"/>
</dbReference>
<reference evidence="5 6" key="1">
    <citation type="journal article" date="2012" name="Plant Cell">
        <title>Genome comparison of barley and maize smut fungi reveals targeted loss of RNA silencing components and species-specific presence of transposable elements.</title>
        <authorList>
            <person name="Laurie J.D."/>
            <person name="Ali S."/>
            <person name="Linning R."/>
            <person name="Mannhaupt G."/>
            <person name="Wong P."/>
            <person name="Gueldener U."/>
            <person name="Muensterkoetter M."/>
            <person name="Moore R."/>
            <person name="Kahmann R."/>
            <person name="Bakkeren G."/>
            <person name="Schirawski J."/>
        </authorList>
    </citation>
    <scope>NUCLEOTIDE SEQUENCE [LARGE SCALE GENOMIC DNA]</scope>
    <source>
        <strain evidence="6">Uh4875-4</strain>
    </source>
</reference>
<dbReference type="Gene3D" id="1.10.443.10">
    <property type="entry name" value="Intergrase catalytic core"/>
    <property type="match status" value="1"/>
</dbReference>
<dbReference type="EMBL" id="CAGI01000062">
    <property type="protein sequence ID" value="CCF48006.1"/>
    <property type="molecule type" value="Genomic_DNA"/>
</dbReference>
<evidence type="ECO:0000256" key="2">
    <source>
        <dbReference type="ARBA" id="ARBA00023172"/>
    </source>
</evidence>
<dbReference type="GO" id="GO:0006310">
    <property type="term" value="P:DNA recombination"/>
    <property type="evidence" value="ECO:0007669"/>
    <property type="project" value="UniProtKB-KW"/>
</dbReference>
<dbReference type="GO" id="GO:0015074">
    <property type="term" value="P:DNA integration"/>
    <property type="evidence" value="ECO:0007669"/>
    <property type="project" value="InterPro"/>
</dbReference>
<feature type="region of interest" description="Disordered" evidence="3">
    <location>
        <begin position="289"/>
        <end position="324"/>
    </location>
</feature>
<dbReference type="Pfam" id="PF00078">
    <property type="entry name" value="RVT_1"/>
    <property type="match status" value="1"/>
</dbReference>
<protein>
    <recommendedName>
        <fullName evidence="4">Reverse transcriptase domain-containing protein</fullName>
    </recommendedName>
</protein>
<evidence type="ECO:0000313" key="5">
    <source>
        <dbReference type="EMBL" id="CCF48006.1"/>
    </source>
</evidence>
<dbReference type="PANTHER" id="PTHR34605">
    <property type="entry name" value="PHAGE_INTEGRASE DOMAIN-CONTAINING PROTEIN"/>
    <property type="match status" value="1"/>
</dbReference>
<dbReference type="SUPFAM" id="SSF56672">
    <property type="entry name" value="DNA/RNA polymerases"/>
    <property type="match status" value="1"/>
</dbReference>
<keyword evidence="2" id="KW-0233">DNA recombination</keyword>
<dbReference type="InterPro" id="IPR000477">
    <property type="entry name" value="RT_dom"/>
</dbReference>
<organism evidence="5 6">
    <name type="scientific">Ustilago hordei</name>
    <name type="common">Barley covered smut fungus</name>
    <dbReference type="NCBI Taxonomy" id="120017"/>
    <lineage>
        <taxon>Eukaryota</taxon>
        <taxon>Fungi</taxon>
        <taxon>Dikarya</taxon>
        <taxon>Basidiomycota</taxon>
        <taxon>Ustilaginomycotina</taxon>
        <taxon>Ustilaginomycetes</taxon>
        <taxon>Ustilaginales</taxon>
        <taxon>Ustilaginaceae</taxon>
        <taxon>Ustilago</taxon>
    </lineage>
</organism>